<keyword evidence="7" id="KW-1185">Reference proteome</keyword>
<feature type="compositionally biased region" description="Basic and acidic residues" evidence="2">
    <location>
        <begin position="832"/>
        <end position="856"/>
    </location>
</feature>
<evidence type="ECO:0000259" key="5">
    <source>
        <dbReference type="Pfam" id="PF20151"/>
    </source>
</evidence>
<gene>
    <name evidence="6" type="ORF">A0H81_08511</name>
</gene>
<feature type="domain" description="DUF676" evidence="4">
    <location>
        <begin position="577"/>
        <end position="628"/>
    </location>
</feature>
<keyword evidence="3" id="KW-0472">Membrane</keyword>
<keyword evidence="3" id="KW-0812">Transmembrane</keyword>
<dbReference type="InterPro" id="IPR045340">
    <property type="entry name" value="DUF6533"/>
</dbReference>
<dbReference type="AlphaFoldDB" id="A0A1C7M3X5"/>
<dbReference type="InterPro" id="IPR007751">
    <property type="entry name" value="DUF676_lipase-like"/>
</dbReference>
<dbReference type="PANTHER" id="PTHR11440">
    <property type="entry name" value="LECITHIN-CHOLESTEROL ACYLTRANSFERASE-RELATED"/>
    <property type="match status" value="1"/>
</dbReference>
<evidence type="ECO:0000256" key="2">
    <source>
        <dbReference type="SAM" id="MobiDB-lite"/>
    </source>
</evidence>
<dbReference type="OrthoDB" id="5592486at2759"/>
<reference evidence="6 7" key="1">
    <citation type="submission" date="2016-03" db="EMBL/GenBank/DDBJ databases">
        <title>Whole genome sequencing of Grifola frondosa 9006-11.</title>
        <authorList>
            <person name="Min B."/>
            <person name="Park H."/>
            <person name="Kim J.-G."/>
            <person name="Cho H."/>
            <person name="Oh Y.-L."/>
            <person name="Kong W.-S."/>
            <person name="Choi I.-G."/>
        </authorList>
    </citation>
    <scope>NUCLEOTIDE SEQUENCE [LARGE SCALE GENOMIC DNA]</scope>
    <source>
        <strain evidence="6 7">9006-11</strain>
    </source>
</reference>
<dbReference type="Proteomes" id="UP000092993">
    <property type="component" value="Unassembled WGS sequence"/>
</dbReference>
<keyword evidence="3" id="KW-1133">Transmembrane helix</keyword>
<name>A0A1C7M3X5_GRIFR</name>
<dbReference type="Gene3D" id="3.40.50.1820">
    <property type="entry name" value="alpha/beta hydrolase"/>
    <property type="match status" value="1"/>
</dbReference>
<sequence length="924" mass="102951">MADTIAGIINQEEALYRQVIGDVFTVNVCTAAAATWVTYDVLLTLGQEIHLIWRAKFSLAKVLYFLVRYYNLFALLIQVAGRNSASNCKRFTSPSLPSYEPIRSLQLPALDMVRSHYPVVDSPGCYLGSIPLWVAVASGITSDINRPSARSGMHIRFIGLTLEVIDLHPTPAVPGFPIPGCIGTANTGGRLSLKIWITVMTVACAFSTTRVIFVVFTFVQPCIFHIAVNFLLILYKFLRGVSFVDHGITSNVQFKDLRKLSPLMFVFVRDAAFYFLVVFAANLLNLLCALYFPQRALEQVGAVWLTAVYSITSSRVCLSLRDFASNDVVGDEDDGLELDNRSTMPDVQFAPGTATEASAGTVLTAPTLAVFNVHDTLLLIVALEMQPIWFPTPVVVLFRRLVNVMSSLSLSHQYLLCRSQGEPERIFCPSESSASTKSWNSFKYLEWPAWMTSSRNSWQFSLEASGKDTSSEASVIDDLPRQDVSPSPPEPPDIIHRLLYSPVLYDPLRAPRYPIALCHGLYGFDVRGPSAFPILQQHYWSNVLNVLRRKVGAEVMVTSVPSTGSIASRAKSLDRYLREKAQGKGINFIAHSMGGLDCRYLITHLKPTEYMPLSLTTIATPHRGSPFMDWCRENIGLGRYGPSQEEQTVALAHSESESMAPPISEQEFADRIKASPMKSTLSFASLPSSFTTLLLSLLDSPAYANLTSTYLTTVFNPSTPNDPAVKYFSVAGRVANMSVWHPLWLPKMVLDGFEERERARLREHGHPAAYAESEWGNDGLVTLQSARPPVRVRARARRREGNGWNLTDWGRFVRAWKREEKAAAKSAGAQVSERRYEEERAANARENDQGDEVVKSSTDKLSAVFDWIVDQVPSRSSSKGDVAPETAKEREKSRKRAQQNDLATKMDLERFYVALCRKLYDEGL</sequence>
<dbReference type="SUPFAM" id="SSF53474">
    <property type="entry name" value="alpha/beta-Hydrolases"/>
    <property type="match status" value="1"/>
</dbReference>
<organism evidence="6 7">
    <name type="scientific">Grifola frondosa</name>
    <name type="common">Maitake</name>
    <name type="synonym">Polyporus frondosus</name>
    <dbReference type="NCBI Taxonomy" id="5627"/>
    <lineage>
        <taxon>Eukaryota</taxon>
        <taxon>Fungi</taxon>
        <taxon>Dikarya</taxon>
        <taxon>Basidiomycota</taxon>
        <taxon>Agaricomycotina</taxon>
        <taxon>Agaricomycetes</taxon>
        <taxon>Polyporales</taxon>
        <taxon>Grifolaceae</taxon>
        <taxon>Grifola</taxon>
    </lineage>
</organism>
<dbReference type="Pfam" id="PF20151">
    <property type="entry name" value="DUF6533"/>
    <property type="match status" value="1"/>
</dbReference>
<dbReference type="EMBL" id="LUGG01000011">
    <property type="protein sequence ID" value="OBZ71448.1"/>
    <property type="molecule type" value="Genomic_DNA"/>
</dbReference>
<feature type="region of interest" description="Disordered" evidence="2">
    <location>
        <begin position="823"/>
        <end position="856"/>
    </location>
</feature>
<comment type="caution">
    <text evidence="6">The sequence shown here is derived from an EMBL/GenBank/DDBJ whole genome shotgun (WGS) entry which is preliminary data.</text>
</comment>
<proteinExistence type="inferred from homology"/>
<dbReference type="STRING" id="5627.A0A1C7M3X5"/>
<feature type="transmembrane region" description="Helical" evidence="3">
    <location>
        <begin position="211"/>
        <end position="235"/>
    </location>
</feature>
<dbReference type="Pfam" id="PF05057">
    <property type="entry name" value="DUF676"/>
    <property type="match status" value="1"/>
</dbReference>
<feature type="region of interest" description="Disordered" evidence="2">
    <location>
        <begin position="471"/>
        <end position="490"/>
    </location>
</feature>
<feature type="region of interest" description="Disordered" evidence="2">
    <location>
        <begin position="874"/>
        <end position="900"/>
    </location>
</feature>
<evidence type="ECO:0000313" key="7">
    <source>
        <dbReference type="Proteomes" id="UP000092993"/>
    </source>
</evidence>
<evidence type="ECO:0000256" key="1">
    <source>
        <dbReference type="ARBA" id="ARBA00007920"/>
    </source>
</evidence>
<feature type="transmembrane region" description="Helical" evidence="3">
    <location>
        <begin position="271"/>
        <end position="292"/>
    </location>
</feature>
<accession>A0A1C7M3X5</accession>
<evidence type="ECO:0000256" key="3">
    <source>
        <dbReference type="SAM" id="Phobius"/>
    </source>
</evidence>
<protein>
    <submittedName>
        <fullName evidence="6">Uncharacterized protein</fullName>
    </submittedName>
</protein>
<dbReference type="InterPro" id="IPR029058">
    <property type="entry name" value="AB_hydrolase_fold"/>
</dbReference>
<evidence type="ECO:0000313" key="6">
    <source>
        <dbReference type="EMBL" id="OBZ71448.1"/>
    </source>
</evidence>
<feature type="domain" description="DUF6533" evidence="5">
    <location>
        <begin position="29"/>
        <end position="70"/>
    </location>
</feature>
<comment type="similarity">
    <text evidence="1">Belongs to the putative lipase ROG1 family.</text>
</comment>
<evidence type="ECO:0000259" key="4">
    <source>
        <dbReference type="Pfam" id="PF05057"/>
    </source>
</evidence>